<protein>
    <submittedName>
        <fullName evidence="1">AAA family ATPase</fullName>
    </submittedName>
</protein>
<dbReference type="STRING" id="485913.Krac_3922"/>
<dbReference type="InParanoid" id="D6U3M1"/>
<sequence length="66" mass="7492">MCIFSIRMIPMLQLLALFSPLIIFCNTTIHPTKKGLYYKKKAKKTSGVEDAKVALLHFNMQSALYA</sequence>
<comment type="caution">
    <text evidence="1">The sequence shown here is derived from an EMBL/GenBank/DDBJ whole genome shotgun (WGS) entry which is preliminary data.</text>
</comment>
<name>D6U3M1_KTERA</name>
<dbReference type="EMBL" id="ADVG01000004">
    <property type="protein sequence ID" value="EFH83011.1"/>
    <property type="molecule type" value="Genomic_DNA"/>
</dbReference>
<dbReference type="AlphaFoldDB" id="D6U3M1"/>
<organism evidence="1 2">
    <name type="scientific">Ktedonobacter racemifer DSM 44963</name>
    <dbReference type="NCBI Taxonomy" id="485913"/>
    <lineage>
        <taxon>Bacteria</taxon>
        <taxon>Bacillati</taxon>
        <taxon>Chloroflexota</taxon>
        <taxon>Ktedonobacteria</taxon>
        <taxon>Ktedonobacterales</taxon>
        <taxon>Ktedonobacteraceae</taxon>
        <taxon>Ktedonobacter</taxon>
    </lineage>
</organism>
<evidence type="ECO:0000313" key="2">
    <source>
        <dbReference type="Proteomes" id="UP000004508"/>
    </source>
</evidence>
<dbReference type="Proteomes" id="UP000004508">
    <property type="component" value="Unassembled WGS sequence"/>
</dbReference>
<reference evidence="1 2" key="1">
    <citation type="journal article" date="2011" name="Stand. Genomic Sci.">
        <title>Non-contiguous finished genome sequence and contextual data of the filamentous soil bacterium Ktedonobacter racemifer type strain (SOSP1-21).</title>
        <authorList>
            <person name="Chang Y.J."/>
            <person name="Land M."/>
            <person name="Hauser L."/>
            <person name="Chertkov O."/>
            <person name="Del Rio T.G."/>
            <person name="Nolan M."/>
            <person name="Copeland A."/>
            <person name="Tice H."/>
            <person name="Cheng J.F."/>
            <person name="Lucas S."/>
            <person name="Han C."/>
            <person name="Goodwin L."/>
            <person name="Pitluck S."/>
            <person name="Ivanova N."/>
            <person name="Ovchinikova G."/>
            <person name="Pati A."/>
            <person name="Chen A."/>
            <person name="Palaniappan K."/>
            <person name="Mavromatis K."/>
            <person name="Liolios K."/>
            <person name="Brettin T."/>
            <person name="Fiebig A."/>
            <person name="Rohde M."/>
            <person name="Abt B."/>
            <person name="Goker M."/>
            <person name="Detter J.C."/>
            <person name="Woyke T."/>
            <person name="Bristow J."/>
            <person name="Eisen J.A."/>
            <person name="Markowitz V."/>
            <person name="Hugenholtz P."/>
            <person name="Kyrpides N.C."/>
            <person name="Klenk H.P."/>
            <person name="Lapidus A."/>
        </authorList>
    </citation>
    <scope>NUCLEOTIDE SEQUENCE [LARGE SCALE GENOMIC DNA]</scope>
    <source>
        <strain evidence="2">DSM 44963</strain>
    </source>
</reference>
<gene>
    <name evidence="1" type="ORF">Krac_3922</name>
</gene>
<keyword evidence="2" id="KW-1185">Reference proteome</keyword>
<accession>D6U3M1</accession>
<evidence type="ECO:0000313" key="1">
    <source>
        <dbReference type="EMBL" id="EFH83011.1"/>
    </source>
</evidence>
<proteinExistence type="predicted"/>